<evidence type="ECO:0000256" key="2">
    <source>
        <dbReference type="SAM" id="Phobius"/>
    </source>
</evidence>
<dbReference type="AlphaFoldDB" id="F8NN78"/>
<name>F8NN78_SERL9</name>
<organism>
    <name type="scientific">Serpula lacrymans var. lacrymans (strain S7.9)</name>
    <name type="common">Dry rot fungus</name>
    <dbReference type="NCBI Taxonomy" id="578457"/>
    <lineage>
        <taxon>Eukaryota</taxon>
        <taxon>Fungi</taxon>
        <taxon>Dikarya</taxon>
        <taxon>Basidiomycota</taxon>
        <taxon>Agaricomycotina</taxon>
        <taxon>Agaricomycetes</taxon>
        <taxon>Agaricomycetidae</taxon>
        <taxon>Boletales</taxon>
        <taxon>Coniophorineae</taxon>
        <taxon>Serpulaceae</taxon>
        <taxon>Serpula</taxon>
    </lineage>
</organism>
<reference evidence="3" key="1">
    <citation type="submission" date="2011-04" db="EMBL/GenBank/DDBJ databases">
        <title>Evolution of plant cell wall degrading machinery underlies the functional diversity of forest fungi.</title>
        <authorList>
            <consortium name="US DOE Joint Genome Institute (JGI-PGF)"/>
            <person name="Eastwood D.C."/>
            <person name="Floudas D."/>
            <person name="Binder M."/>
            <person name="Majcherczyk A."/>
            <person name="Schneider P."/>
            <person name="Aerts A."/>
            <person name="Asiegbu F.O."/>
            <person name="Baker S.E."/>
            <person name="Barry K."/>
            <person name="Bendiksby M."/>
            <person name="Blumentritt M."/>
            <person name="Coutinho P.M."/>
            <person name="Cullen D."/>
            <person name="Cullen D."/>
            <person name="Gathman A."/>
            <person name="Goodell B."/>
            <person name="Henrissat B."/>
            <person name="Ihrmark K."/>
            <person name="Kauserud H."/>
            <person name="Kohler A."/>
            <person name="LaButti K."/>
            <person name="Lapidus A."/>
            <person name="Lavin J.L."/>
            <person name="Lee Y.-H."/>
            <person name="Lindquist E."/>
            <person name="Lilly W."/>
            <person name="Lucas S."/>
            <person name="Morin E."/>
            <person name="Murat C."/>
            <person name="Oguiza J.A."/>
            <person name="Park J."/>
            <person name="Pisabarro A.G."/>
            <person name="Riley R."/>
            <person name="Rosling A."/>
            <person name="Salamov A."/>
            <person name="Schmidt O."/>
            <person name="Schmutz J."/>
            <person name="Skrede I."/>
            <person name="Stenlid J."/>
            <person name="Wiebenga A."/>
            <person name="Xie X."/>
            <person name="Kues U."/>
            <person name="Hibbett D.S."/>
            <person name="Hoffmeister D."/>
            <person name="Hogberg N."/>
            <person name="Martin F."/>
            <person name="Grigoriev I.V."/>
            <person name="Watkinson S.C."/>
        </authorList>
    </citation>
    <scope>NUCLEOTIDE SEQUENCE</scope>
    <source>
        <strain evidence="3">S7.9</strain>
    </source>
</reference>
<dbReference type="Proteomes" id="UP000008064">
    <property type="component" value="Unassembled WGS sequence"/>
</dbReference>
<feature type="compositionally biased region" description="Polar residues" evidence="1">
    <location>
        <begin position="135"/>
        <end position="145"/>
    </location>
</feature>
<accession>F8NN78</accession>
<evidence type="ECO:0000256" key="1">
    <source>
        <dbReference type="SAM" id="MobiDB-lite"/>
    </source>
</evidence>
<keyword evidence="2" id="KW-0812">Transmembrane</keyword>
<feature type="transmembrane region" description="Helical" evidence="2">
    <location>
        <begin position="6"/>
        <end position="27"/>
    </location>
</feature>
<keyword evidence="2" id="KW-1133">Transmembrane helix</keyword>
<dbReference type="HOGENOM" id="CLU_1603734_0_0_1"/>
<feature type="region of interest" description="Disordered" evidence="1">
    <location>
        <begin position="135"/>
        <end position="158"/>
    </location>
</feature>
<dbReference type="RefSeq" id="XP_007316090.1">
    <property type="nucleotide sequence ID" value="XM_007316028.1"/>
</dbReference>
<proteinExistence type="predicted"/>
<dbReference type="GeneID" id="18813233"/>
<keyword evidence="2" id="KW-0472">Membrane</keyword>
<dbReference type="OrthoDB" id="2680369at2759"/>
<dbReference type="KEGG" id="sla:SERLADRAFT_414187"/>
<evidence type="ECO:0000313" key="3">
    <source>
        <dbReference type="EMBL" id="EGO27999.1"/>
    </source>
</evidence>
<sequence>MPIALGLNVYGVFTATISLVALIGHVLHRYLPSARMKILVEALDDTEGMIYSMAEAGLLPRSRAVLEMEERLAILRAKSSELHAKAVCATTPWKECKELCKGLSASIGICLCQVKELRASAVMISEAERRRLREQSLNGSVSKASAPSHLRSSESGSRPIKIIVPA</sequence>
<gene>
    <name evidence="3" type="ORF">SERLADRAFT_414187</name>
</gene>
<protein>
    <submittedName>
        <fullName evidence="3">Uncharacterized protein</fullName>
    </submittedName>
</protein>
<dbReference type="EMBL" id="GL945431">
    <property type="protein sequence ID" value="EGO27999.1"/>
    <property type="molecule type" value="Genomic_DNA"/>
</dbReference>